<feature type="domain" description="N-(5'phosphoribosyl) anthranilate isomerase (PRAI)" evidence="10">
    <location>
        <begin position="6"/>
        <end position="202"/>
    </location>
</feature>
<dbReference type="AlphaFoldDB" id="A0A7X2NL77"/>
<name>A0A7X2NL77_9CLOT</name>
<evidence type="ECO:0000313" key="12">
    <source>
        <dbReference type="Proteomes" id="UP000429958"/>
    </source>
</evidence>
<evidence type="ECO:0000256" key="1">
    <source>
        <dbReference type="ARBA" id="ARBA00001164"/>
    </source>
</evidence>
<dbReference type="PANTHER" id="PTHR42894:SF1">
    <property type="entry name" value="N-(5'-PHOSPHORIBOSYL)ANTHRANILATE ISOMERASE"/>
    <property type="match status" value="1"/>
</dbReference>
<reference evidence="11 12" key="1">
    <citation type="submission" date="2019-08" db="EMBL/GenBank/DDBJ databases">
        <title>In-depth cultivation of the pig gut microbiome towards novel bacterial diversity and tailored functional studies.</title>
        <authorList>
            <person name="Wylensek D."/>
            <person name="Hitch T.C.A."/>
            <person name="Clavel T."/>
        </authorList>
    </citation>
    <scope>NUCLEOTIDE SEQUENCE [LARGE SCALE GENOMIC DNA]</scope>
    <source>
        <strain evidence="11 12">WCA-389-WT-23D1</strain>
    </source>
</reference>
<dbReference type="InterPro" id="IPR011060">
    <property type="entry name" value="RibuloseP-bd_barrel"/>
</dbReference>
<keyword evidence="8 9" id="KW-0413">Isomerase</keyword>
<evidence type="ECO:0000259" key="10">
    <source>
        <dbReference type="Pfam" id="PF00697"/>
    </source>
</evidence>
<dbReference type="Gene3D" id="3.20.20.70">
    <property type="entry name" value="Aldolase class I"/>
    <property type="match status" value="1"/>
</dbReference>
<evidence type="ECO:0000256" key="5">
    <source>
        <dbReference type="ARBA" id="ARBA00022605"/>
    </source>
</evidence>
<sequence length="225" mass="25039">MEPCRIKICGLSRFADIMAVNEAMPDYAGFVFARSSRQVTADKARQLKRELEPGIQAVGVFVNATIHEIRRLAGEDGGPVIDMIQLHGDEDEGYIRRLKGYTSLPIIKAVRARSREQILEAARLPCEYLLLDTYTKGQYGGSGRSFDWELIPELSKPYFLAGGIQSGNLKDAVARHPYCVDVSSGVETEGRKDRGKILKMVRTLRKLTPEYTKTEGMAKTEAGPE</sequence>
<dbReference type="InterPro" id="IPR044643">
    <property type="entry name" value="TrpF_fam"/>
</dbReference>
<evidence type="ECO:0000256" key="6">
    <source>
        <dbReference type="ARBA" id="ARBA00022822"/>
    </source>
</evidence>
<keyword evidence="12" id="KW-1185">Reference proteome</keyword>
<proteinExistence type="inferred from homology"/>
<dbReference type="Pfam" id="PF00697">
    <property type="entry name" value="PRAI"/>
    <property type="match status" value="1"/>
</dbReference>
<dbReference type="GO" id="GO:0000162">
    <property type="term" value="P:L-tryptophan biosynthetic process"/>
    <property type="evidence" value="ECO:0007669"/>
    <property type="project" value="UniProtKB-UniRule"/>
</dbReference>
<evidence type="ECO:0000256" key="2">
    <source>
        <dbReference type="ARBA" id="ARBA00004664"/>
    </source>
</evidence>
<comment type="caution">
    <text evidence="11">The sequence shown here is derived from an EMBL/GenBank/DDBJ whole genome shotgun (WGS) entry which is preliminary data.</text>
</comment>
<comment type="similarity">
    <text evidence="9">Belongs to the TrpF family.</text>
</comment>
<dbReference type="InterPro" id="IPR013785">
    <property type="entry name" value="Aldolase_TIM"/>
</dbReference>
<organism evidence="11 12">
    <name type="scientific">Clostridium porci</name>
    <dbReference type="NCBI Taxonomy" id="2605778"/>
    <lineage>
        <taxon>Bacteria</taxon>
        <taxon>Bacillati</taxon>
        <taxon>Bacillota</taxon>
        <taxon>Clostridia</taxon>
        <taxon>Eubacteriales</taxon>
        <taxon>Clostridiaceae</taxon>
        <taxon>Clostridium</taxon>
    </lineage>
</organism>
<dbReference type="UniPathway" id="UPA00035">
    <property type="reaction ID" value="UER00042"/>
</dbReference>
<dbReference type="SUPFAM" id="SSF51366">
    <property type="entry name" value="Ribulose-phoshate binding barrel"/>
    <property type="match status" value="1"/>
</dbReference>
<evidence type="ECO:0000313" key="11">
    <source>
        <dbReference type="EMBL" id="MSS36946.1"/>
    </source>
</evidence>
<dbReference type="PANTHER" id="PTHR42894">
    <property type="entry name" value="N-(5'-PHOSPHORIBOSYL)ANTHRANILATE ISOMERASE"/>
    <property type="match status" value="1"/>
</dbReference>
<evidence type="ECO:0000256" key="8">
    <source>
        <dbReference type="ARBA" id="ARBA00023235"/>
    </source>
</evidence>
<gene>
    <name evidence="9" type="primary">trpF</name>
    <name evidence="11" type="ORF">FYJ39_10235</name>
</gene>
<dbReference type="InterPro" id="IPR001240">
    <property type="entry name" value="PRAI_dom"/>
</dbReference>
<dbReference type="CDD" id="cd00405">
    <property type="entry name" value="PRAI"/>
    <property type="match status" value="1"/>
</dbReference>
<evidence type="ECO:0000256" key="7">
    <source>
        <dbReference type="ARBA" id="ARBA00023141"/>
    </source>
</evidence>
<protein>
    <recommendedName>
        <fullName evidence="4 9">N-(5'-phosphoribosyl)anthranilate isomerase</fullName>
        <shortName evidence="9">PRAI</shortName>
        <ecNumber evidence="3 9">5.3.1.24</ecNumber>
    </recommendedName>
</protein>
<comment type="catalytic activity">
    <reaction evidence="1 9">
        <text>N-(5-phospho-beta-D-ribosyl)anthranilate = 1-(2-carboxyphenylamino)-1-deoxy-D-ribulose 5-phosphate</text>
        <dbReference type="Rhea" id="RHEA:21540"/>
        <dbReference type="ChEBI" id="CHEBI:18277"/>
        <dbReference type="ChEBI" id="CHEBI:58613"/>
        <dbReference type="EC" id="5.3.1.24"/>
    </reaction>
</comment>
<dbReference type="RefSeq" id="WP_154472392.1">
    <property type="nucleotide sequence ID" value="NZ_VUMD01000008.1"/>
</dbReference>
<dbReference type="HAMAP" id="MF_00135">
    <property type="entry name" value="PRAI"/>
    <property type="match status" value="1"/>
</dbReference>
<evidence type="ECO:0000256" key="9">
    <source>
        <dbReference type="HAMAP-Rule" id="MF_00135"/>
    </source>
</evidence>
<accession>A0A7X2NL77</accession>
<dbReference type="EMBL" id="VUMD01000008">
    <property type="protein sequence ID" value="MSS36946.1"/>
    <property type="molecule type" value="Genomic_DNA"/>
</dbReference>
<keyword evidence="7 9" id="KW-0057">Aromatic amino acid biosynthesis</keyword>
<dbReference type="Proteomes" id="UP000429958">
    <property type="component" value="Unassembled WGS sequence"/>
</dbReference>
<comment type="pathway">
    <text evidence="2 9">Amino-acid biosynthesis; L-tryptophan biosynthesis; L-tryptophan from chorismate: step 3/5.</text>
</comment>
<dbReference type="GO" id="GO:0004640">
    <property type="term" value="F:phosphoribosylanthranilate isomerase activity"/>
    <property type="evidence" value="ECO:0007669"/>
    <property type="project" value="UniProtKB-UniRule"/>
</dbReference>
<keyword evidence="5 9" id="KW-0028">Amino-acid biosynthesis</keyword>
<evidence type="ECO:0000256" key="3">
    <source>
        <dbReference type="ARBA" id="ARBA00012572"/>
    </source>
</evidence>
<dbReference type="EC" id="5.3.1.24" evidence="3 9"/>
<evidence type="ECO:0000256" key="4">
    <source>
        <dbReference type="ARBA" id="ARBA00022272"/>
    </source>
</evidence>
<keyword evidence="6 9" id="KW-0822">Tryptophan biosynthesis</keyword>